<reference evidence="4 5" key="1">
    <citation type="submission" date="2014-11" db="EMBL/GenBank/DDBJ databases">
        <title>Complete Genome Sequence of Pseudoalteromonas sp. Strain OCN003 Isolated from Kaneohe Bay, Oahu, Hawaii.</title>
        <authorList>
            <person name="Beurmann S."/>
            <person name="Videau P."/>
            <person name="Ushijima B."/>
            <person name="Smith A.M."/>
            <person name="Aeby G.S."/>
            <person name="Callahan S.M."/>
            <person name="Belcaid M."/>
        </authorList>
    </citation>
    <scope>NUCLEOTIDE SEQUENCE [LARGE SCALE GENOMIC DNA]</scope>
    <source>
        <strain evidence="4 5">OCN003</strain>
    </source>
</reference>
<dbReference type="Proteomes" id="UP000030341">
    <property type="component" value="Chromosome 2"/>
</dbReference>
<dbReference type="OrthoDB" id="9788221at2"/>
<keyword evidence="2" id="KW-0413">Isomerase</keyword>
<dbReference type="Gene3D" id="3.10.310.10">
    <property type="entry name" value="Diaminopimelate Epimerase, Chain A, domain 1"/>
    <property type="match status" value="2"/>
</dbReference>
<dbReference type="SUPFAM" id="SSF54506">
    <property type="entry name" value="Diaminopimelate epimerase-like"/>
    <property type="match status" value="1"/>
</dbReference>
<proteinExistence type="inferred from homology"/>
<feature type="active site" evidence="3">
    <location>
        <position position="46"/>
    </location>
</feature>
<dbReference type="EMBL" id="CP009889">
    <property type="protein sequence ID" value="AIY67619.1"/>
    <property type="molecule type" value="Genomic_DNA"/>
</dbReference>
<evidence type="ECO:0000256" key="2">
    <source>
        <dbReference type="ARBA" id="ARBA00023235"/>
    </source>
</evidence>
<dbReference type="KEGG" id="pseo:OM33_21790"/>
<dbReference type="RefSeq" id="WP_040136772.1">
    <property type="nucleotide sequence ID" value="NZ_CP009889.1"/>
</dbReference>
<dbReference type="InterPro" id="IPR003719">
    <property type="entry name" value="Phenazine_PhzF-like"/>
</dbReference>
<dbReference type="AlphaFoldDB" id="A0A0A7ELY4"/>
<dbReference type="STRING" id="1348114.OM33_21790"/>
<evidence type="ECO:0000256" key="3">
    <source>
        <dbReference type="PIRSR" id="PIRSR016184-1"/>
    </source>
</evidence>
<evidence type="ECO:0000313" key="4">
    <source>
        <dbReference type="EMBL" id="AIY67619.1"/>
    </source>
</evidence>
<dbReference type="PANTHER" id="PTHR13774:SF17">
    <property type="entry name" value="PHENAZINE BIOSYNTHESIS-LIKE DOMAIN-CONTAINING PROTEIN"/>
    <property type="match status" value="1"/>
</dbReference>
<dbReference type="GO" id="GO:0016853">
    <property type="term" value="F:isomerase activity"/>
    <property type="evidence" value="ECO:0007669"/>
    <property type="project" value="UniProtKB-KW"/>
</dbReference>
<evidence type="ECO:0000256" key="1">
    <source>
        <dbReference type="ARBA" id="ARBA00008270"/>
    </source>
</evidence>
<dbReference type="HOGENOM" id="CLU_048756_2_1_6"/>
<protein>
    <submittedName>
        <fullName evidence="4">Phenazine biosynthesis protein PhzF</fullName>
    </submittedName>
</protein>
<evidence type="ECO:0000313" key="5">
    <source>
        <dbReference type="Proteomes" id="UP000030341"/>
    </source>
</evidence>
<sequence>MKLEMHVVDAFTNELFKGNSAAVIITTEWLPKHKMQAIASENNLSETAYLVKDSKGVFHIRWFSPLTEIDFCGHATLASAFVLFSKHPEISKLKFFASAVGEMTIVKNALGRIEMDFPNRQPVLVATSDIPKALLEGLSHPPIEVLKNNQAYFAIYDNEATINAITTDSDKLKQLAPFDVTVSAPSKDFDCASRYFWPANGGDEDPVTGSIHTGIAPYWAEKLNKQQIVALQASKRSGILYCEVSDERVKISGDAVQYLSGTITV</sequence>
<comment type="similarity">
    <text evidence="1">Belongs to the PhzF family.</text>
</comment>
<dbReference type="PANTHER" id="PTHR13774">
    <property type="entry name" value="PHENAZINE BIOSYNTHESIS PROTEIN"/>
    <property type="match status" value="1"/>
</dbReference>
<dbReference type="Pfam" id="PF02567">
    <property type="entry name" value="PhzC-PhzF"/>
    <property type="match status" value="1"/>
</dbReference>
<dbReference type="GO" id="GO:0005737">
    <property type="term" value="C:cytoplasm"/>
    <property type="evidence" value="ECO:0007669"/>
    <property type="project" value="TreeGrafter"/>
</dbReference>
<gene>
    <name evidence="4" type="ORF">OM33_21790</name>
</gene>
<organism evidence="4 5">
    <name type="scientific">Pseudoalteromonas piratica</name>
    <dbReference type="NCBI Taxonomy" id="1348114"/>
    <lineage>
        <taxon>Bacteria</taxon>
        <taxon>Pseudomonadati</taxon>
        <taxon>Pseudomonadota</taxon>
        <taxon>Gammaproteobacteria</taxon>
        <taxon>Alteromonadales</taxon>
        <taxon>Pseudoalteromonadaceae</taxon>
        <taxon>Pseudoalteromonas</taxon>
    </lineage>
</organism>
<dbReference type="eggNOG" id="COG0384">
    <property type="taxonomic scope" value="Bacteria"/>
</dbReference>
<dbReference type="PIRSF" id="PIRSF016184">
    <property type="entry name" value="PhzC_PhzF"/>
    <property type="match status" value="1"/>
</dbReference>
<dbReference type="NCBIfam" id="TIGR00654">
    <property type="entry name" value="PhzF_family"/>
    <property type="match status" value="1"/>
</dbReference>
<name>A0A0A7ELY4_9GAMM</name>
<keyword evidence="5" id="KW-1185">Reference proteome</keyword>
<accession>A0A0A7ELY4</accession>